<keyword evidence="4" id="KW-1185">Reference proteome</keyword>
<dbReference type="Gene3D" id="3.40.350.10">
    <property type="entry name" value="Creatinase/prolidase N-terminal domain"/>
    <property type="match status" value="1"/>
</dbReference>
<evidence type="ECO:0000259" key="2">
    <source>
        <dbReference type="Pfam" id="PF01321"/>
    </source>
</evidence>
<dbReference type="Gene3D" id="3.90.230.10">
    <property type="entry name" value="Creatinase/methionine aminopeptidase superfamily"/>
    <property type="match status" value="1"/>
</dbReference>
<comment type="caution">
    <text evidence="3">The sequence shown here is derived from an EMBL/GenBank/DDBJ whole genome shotgun (WGS) entry which is preliminary data.</text>
</comment>
<proteinExistence type="predicted"/>
<dbReference type="EMBL" id="JAUHLN010000005">
    <property type="protein sequence ID" value="MDN4075341.1"/>
    <property type="molecule type" value="Genomic_DNA"/>
</dbReference>
<gene>
    <name evidence="3" type="ORF">QYF49_20470</name>
</gene>
<evidence type="ECO:0000313" key="4">
    <source>
        <dbReference type="Proteomes" id="UP001168694"/>
    </source>
</evidence>
<dbReference type="SUPFAM" id="SSF53092">
    <property type="entry name" value="Creatinase/prolidase N-terminal domain"/>
    <property type="match status" value="1"/>
</dbReference>
<dbReference type="InterPro" id="IPR029149">
    <property type="entry name" value="Creatin/AminoP/Spt16_N"/>
</dbReference>
<dbReference type="InterPro" id="IPR050659">
    <property type="entry name" value="Peptidase_M24B"/>
</dbReference>
<accession>A0ABT8EBP8</accession>
<evidence type="ECO:0000259" key="1">
    <source>
        <dbReference type="Pfam" id="PF00557"/>
    </source>
</evidence>
<dbReference type="Pfam" id="PF00557">
    <property type="entry name" value="Peptidase_M24"/>
    <property type="match status" value="1"/>
</dbReference>
<reference evidence="3" key="1">
    <citation type="submission" date="2023-06" db="EMBL/GenBank/DDBJ databases">
        <title>Draft Genome Sequences of Representative Paenibacillus Polymyxa, Bacillus cereus, Fictibacillus sp., and Brevibacillus agri Strains Isolated from Amazonian Dark Earth.</title>
        <authorList>
            <person name="Pellegrinetti T.A."/>
            <person name="Cunha I.C.M."/>
            <person name="Chaves M.G."/>
            <person name="Freitas A.S."/>
            <person name="Silva A.V.R."/>
            <person name="Tsai S.M."/>
            <person name="Mendes L.W."/>
        </authorList>
    </citation>
    <scope>NUCLEOTIDE SEQUENCE</scope>
    <source>
        <strain evidence="3">CENA-BCM004</strain>
    </source>
</reference>
<dbReference type="InterPro" id="IPR036005">
    <property type="entry name" value="Creatinase/aminopeptidase-like"/>
</dbReference>
<organism evidence="3 4">
    <name type="scientific">Fictibacillus terranigra</name>
    <dbReference type="NCBI Taxonomy" id="3058424"/>
    <lineage>
        <taxon>Bacteria</taxon>
        <taxon>Bacillati</taxon>
        <taxon>Bacillota</taxon>
        <taxon>Bacilli</taxon>
        <taxon>Bacillales</taxon>
        <taxon>Fictibacillaceae</taxon>
        <taxon>Fictibacillus</taxon>
    </lineage>
</organism>
<dbReference type="InterPro" id="IPR000994">
    <property type="entry name" value="Pept_M24"/>
</dbReference>
<dbReference type="PANTHER" id="PTHR46112:SF2">
    <property type="entry name" value="XAA-PRO AMINOPEPTIDASE P-RELATED"/>
    <property type="match status" value="1"/>
</dbReference>
<dbReference type="Pfam" id="PF01321">
    <property type="entry name" value="Creatinase_N"/>
    <property type="match status" value="1"/>
</dbReference>
<dbReference type="SUPFAM" id="SSF55920">
    <property type="entry name" value="Creatinase/aminopeptidase"/>
    <property type="match status" value="1"/>
</dbReference>
<dbReference type="RefSeq" id="WP_290401455.1">
    <property type="nucleotide sequence ID" value="NZ_JAUHLN010000005.1"/>
</dbReference>
<dbReference type="InterPro" id="IPR000587">
    <property type="entry name" value="Creatinase_N"/>
</dbReference>
<name>A0ABT8EBP8_9BACL</name>
<dbReference type="Proteomes" id="UP001168694">
    <property type="component" value="Unassembled WGS sequence"/>
</dbReference>
<sequence>MLNIRNRVETFRSYLERGGMDAAVIMLPDHQYYLTGFKALIYSRPIFLIINKERSTLVVPGLEELHAGKSAHVEEVKVYYEHPEESQTQHMSLVESVVKGNAKGSTIGLDFANAPTSLYRALTYWGYQVKDVGQELVRMRYVKEEEEIALMKKAGELVNLALETSLKACVENVSELEVDAKGNAALYAKASRDYPGSTLDTIVMSPSGKERTILPHVFSNTRRFQIGDGVIHSRQVALNGFRAELERTIFIGKPNDEQQKMFDLATTAQKMALDFIKPGVSASEVDQVARNVFQKAGVADYAVHRTGHGLGISAHEEPYIRFDNDLLLEEGMVFCIEPGIYIPGIGGFRHSDTVVLRKNGAELITHYPTAIDSLTFA</sequence>
<feature type="domain" description="Creatinase N-terminal" evidence="2">
    <location>
        <begin position="7"/>
        <end position="142"/>
    </location>
</feature>
<evidence type="ECO:0000313" key="3">
    <source>
        <dbReference type="EMBL" id="MDN4075341.1"/>
    </source>
</evidence>
<dbReference type="PANTHER" id="PTHR46112">
    <property type="entry name" value="AMINOPEPTIDASE"/>
    <property type="match status" value="1"/>
</dbReference>
<protein>
    <submittedName>
        <fullName evidence="3">Xaa-Pro peptidase family protein</fullName>
    </submittedName>
</protein>
<feature type="domain" description="Peptidase M24" evidence="1">
    <location>
        <begin position="150"/>
        <end position="357"/>
    </location>
</feature>